<feature type="non-terminal residue" evidence="2">
    <location>
        <position position="1"/>
    </location>
</feature>
<accession>A0ABN9WB59</accession>
<name>A0ABN9WB59_9DINO</name>
<evidence type="ECO:0000313" key="3">
    <source>
        <dbReference type="Proteomes" id="UP001189429"/>
    </source>
</evidence>
<dbReference type="EMBL" id="CAUYUJ010018423">
    <property type="protein sequence ID" value="CAK0883499.1"/>
    <property type="molecule type" value="Genomic_DNA"/>
</dbReference>
<evidence type="ECO:0000256" key="1">
    <source>
        <dbReference type="SAM" id="MobiDB-lite"/>
    </source>
</evidence>
<reference evidence="2" key="1">
    <citation type="submission" date="2023-10" db="EMBL/GenBank/DDBJ databases">
        <authorList>
            <person name="Chen Y."/>
            <person name="Shah S."/>
            <person name="Dougan E. K."/>
            <person name="Thang M."/>
            <person name="Chan C."/>
        </authorList>
    </citation>
    <scope>NUCLEOTIDE SEQUENCE [LARGE SCALE GENOMIC DNA]</scope>
</reference>
<keyword evidence="3" id="KW-1185">Reference proteome</keyword>
<evidence type="ECO:0000313" key="2">
    <source>
        <dbReference type="EMBL" id="CAK0883499.1"/>
    </source>
</evidence>
<feature type="non-terminal residue" evidence="2">
    <location>
        <position position="425"/>
    </location>
</feature>
<dbReference type="Proteomes" id="UP001189429">
    <property type="component" value="Unassembled WGS sequence"/>
</dbReference>
<gene>
    <name evidence="2" type="ORF">PCOR1329_LOCUS65705</name>
</gene>
<comment type="caution">
    <text evidence="2">The sequence shown here is derived from an EMBL/GenBank/DDBJ whole genome shotgun (WGS) entry which is preliminary data.</text>
</comment>
<proteinExistence type="predicted"/>
<protein>
    <submittedName>
        <fullName evidence="2">Uncharacterized protein</fullName>
    </submittedName>
</protein>
<organism evidence="2 3">
    <name type="scientific">Prorocentrum cordatum</name>
    <dbReference type="NCBI Taxonomy" id="2364126"/>
    <lineage>
        <taxon>Eukaryota</taxon>
        <taxon>Sar</taxon>
        <taxon>Alveolata</taxon>
        <taxon>Dinophyceae</taxon>
        <taxon>Prorocentrales</taxon>
        <taxon>Prorocentraceae</taxon>
        <taxon>Prorocentrum</taxon>
    </lineage>
</organism>
<sequence>CKIRGSTHQDHELVDLAVALETDAEQPGPQRHGMGIDKAKHDLPARREHIEQLLQQQPDAPLHLRPNDHAEALDEEIRAAAAQAFPEEPKPPQSAWASTASGDLCQRRRAHQWRARRTHAKARHVLMPVLFAAWARAPKCEPRRNNRTCQDNVDTREATKCAEAMPPLLGMLRSFVGLLDTAAKVPQSQFPRPHRHRRAAELPAEEAAPARGAVLVDAQGRDSRSTPVTTTEAADAHFQLVQEVEDLFGDIFEDAQCAPTAPGDAEEGPVEHDLALDEEVSAEGALGDALLRGGVGAAGRSVREIGLTSREPPIPKRLSPKPRADAAWGGAGARKQAPAPSSTHEVNSERGRAQSPSSLLEPAPRCTHEVVSARGRPAPTGEAGAGATVAGDAAGGPPVEAVHYQLDQEAEGLFGDIFEDAQRAP</sequence>
<feature type="region of interest" description="Disordered" evidence="1">
    <location>
        <begin position="303"/>
        <end position="396"/>
    </location>
</feature>
<feature type="compositionally biased region" description="Low complexity" evidence="1">
    <location>
        <begin position="373"/>
        <end position="396"/>
    </location>
</feature>